<dbReference type="GO" id="GO:0005829">
    <property type="term" value="C:cytosol"/>
    <property type="evidence" value="ECO:0007669"/>
    <property type="project" value="TreeGrafter"/>
</dbReference>
<evidence type="ECO:0000256" key="1">
    <source>
        <dbReference type="ARBA" id="ARBA00023125"/>
    </source>
</evidence>
<dbReference type="PANTHER" id="PTHR46797">
    <property type="entry name" value="HTH-TYPE TRANSCRIPTIONAL REGULATOR"/>
    <property type="match status" value="1"/>
</dbReference>
<comment type="caution">
    <text evidence="3">The sequence shown here is derived from an EMBL/GenBank/DDBJ whole genome shotgun (WGS) entry which is preliminary data.</text>
</comment>
<gene>
    <name evidence="3" type="ORF">DB30_02803</name>
</gene>
<dbReference type="PROSITE" id="PS50943">
    <property type="entry name" value="HTH_CROC1"/>
    <property type="match status" value="1"/>
</dbReference>
<dbReference type="Gene3D" id="2.60.120.10">
    <property type="entry name" value="Jelly Rolls"/>
    <property type="match status" value="1"/>
</dbReference>
<dbReference type="InterPro" id="IPR001387">
    <property type="entry name" value="Cro/C1-type_HTH"/>
</dbReference>
<accession>A0A0C2D838</accession>
<evidence type="ECO:0000313" key="3">
    <source>
        <dbReference type="EMBL" id="KIG17770.1"/>
    </source>
</evidence>
<feature type="domain" description="HTH cro/C1-type" evidence="2">
    <location>
        <begin position="12"/>
        <end position="66"/>
    </location>
</feature>
<dbReference type="InterPro" id="IPR014710">
    <property type="entry name" value="RmlC-like_jellyroll"/>
</dbReference>
<dbReference type="Proteomes" id="UP000031599">
    <property type="component" value="Unassembled WGS sequence"/>
</dbReference>
<dbReference type="Pfam" id="PF07883">
    <property type="entry name" value="Cupin_2"/>
    <property type="match status" value="1"/>
</dbReference>
<dbReference type="SUPFAM" id="SSF51182">
    <property type="entry name" value="RmlC-like cupins"/>
    <property type="match status" value="1"/>
</dbReference>
<evidence type="ECO:0000313" key="4">
    <source>
        <dbReference type="Proteomes" id="UP000031599"/>
    </source>
</evidence>
<reference evidence="3 4" key="1">
    <citation type="submission" date="2014-12" db="EMBL/GenBank/DDBJ databases">
        <title>Genome assembly of Enhygromyxa salina DSM 15201.</title>
        <authorList>
            <person name="Sharma G."/>
            <person name="Subramanian S."/>
        </authorList>
    </citation>
    <scope>NUCLEOTIDE SEQUENCE [LARGE SCALE GENOMIC DNA]</scope>
    <source>
        <strain evidence="3 4">DSM 15201</strain>
    </source>
</reference>
<sequence>MVDPSSNIGPNIRRRRQALGLSLDALAQTSGVSSTMLSEVERGRKNPTVKLAYQIALSLGCSLTELLDNSEPASVSLVRASERRTLLDPDTEVVRHGLRPGLLDLEVAWYELPPGQSSGQIGPNRAGVVELITVLEGRAQVVLGGEVHTLEAGDSISYGPVSTTEYINPSDGPTRLFLIVDRTKAR</sequence>
<name>A0A0C2D838_9BACT</name>
<dbReference type="CDD" id="cd00093">
    <property type="entry name" value="HTH_XRE"/>
    <property type="match status" value="1"/>
</dbReference>
<dbReference type="GO" id="GO:0003677">
    <property type="term" value="F:DNA binding"/>
    <property type="evidence" value="ECO:0007669"/>
    <property type="project" value="UniProtKB-KW"/>
</dbReference>
<dbReference type="Pfam" id="PF01381">
    <property type="entry name" value="HTH_3"/>
    <property type="match status" value="1"/>
</dbReference>
<dbReference type="GO" id="GO:0003700">
    <property type="term" value="F:DNA-binding transcription factor activity"/>
    <property type="evidence" value="ECO:0007669"/>
    <property type="project" value="TreeGrafter"/>
</dbReference>
<dbReference type="PANTHER" id="PTHR46797:SF1">
    <property type="entry name" value="METHYLPHOSPHONATE SYNTHASE"/>
    <property type="match status" value="1"/>
</dbReference>
<protein>
    <submittedName>
        <fullName evidence="3">Transcriptional regulator</fullName>
    </submittedName>
</protein>
<dbReference type="Gene3D" id="1.10.260.40">
    <property type="entry name" value="lambda repressor-like DNA-binding domains"/>
    <property type="match status" value="1"/>
</dbReference>
<organism evidence="3 4">
    <name type="scientific">Enhygromyxa salina</name>
    <dbReference type="NCBI Taxonomy" id="215803"/>
    <lineage>
        <taxon>Bacteria</taxon>
        <taxon>Pseudomonadati</taxon>
        <taxon>Myxococcota</taxon>
        <taxon>Polyangia</taxon>
        <taxon>Nannocystales</taxon>
        <taxon>Nannocystaceae</taxon>
        <taxon>Enhygromyxa</taxon>
    </lineage>
</organism>
<dbReference type="CDD" id="cd02209">
    <property type="entry name" value="cupin_XRE_C"/>
    <property type="match status" value="1"/>
</dbReference>
<dbReference type="EMBL" id="JMCC02000020">
    <property type="protein sequence ID" value="KIG17770.1"/>
    <property type="molecule type" value="Genomic_DNA"/>
</dbReference>
<dbReference type="InterPro" id="IPR013096">
    <property type="entry name" value="Cupin_2"/>
</dbReference>
<evidence type="ECO:0000259" key="2">
    <source>
        <dbReference type="PROSITE" id="PS50943"/>
    </source>
</evidence>
<dbReference type="AlphaFoldDB" id="A0A0C2D838"/>
<keyword evidence="1" id="KW-0238">DNA-binding</keyword>
<dbReference type="InterPro" id="IPR011051">
    <property type="entry name" value="RmlC_Cupin_sf"/>
</dbReference>
<dbReference type="InterPro" id="IPR010982">
    <property type="entry name" value="Lambda_DNA-bd_dom_sf"/>
</dbReference>
<dbReference type="SUPFAM" id="SSF47413">
    <property type="entry name" value="lambda repressor-like DNA-binding domains"/>
    <property type="match status" value="1"/>
</dbReference>
<proteinExistence type="predicted"/>
<dbReference type="SMART" id="SM00530">
    <property type="entry name" value="HTH_XRE"/>
    <property type="match status" value="1"/>
</dbReference>
<dbReference type="InterPro" id="IPR050807">
    <property type="entry name" value="TransReg_Diox_bact_type"/>
</dbReference>
<dbReference type="RefSeq" id="WP_052547936.1">
    <property type="nucleotide sequence ID" value="NZ_JMCC02000020.1"/>
</dbReference>